<name>A0ABM0ZV73_APLCA</name>
<dbReference type="GeneID" id="101861477"/>
<evidence type="ECO:0000256" key="1">
    <source>
        <dbReference type="SAM" id="MobiDB-lite"/>
    </source>
</evidence>
<dbReference type="PANTHER" id="PTHR14690">
    <property type="entry name" value="IQ MOTIF CONTAINING WITH AAA DOMAIN 1"/>
    <property type="match status" value="1"/>
</dbReference>
<feature type="region of interest" description="Disordered" evidence="1">
    <location>
        <begin position="446"/>
        <end position="476"/>
    </location>
</feature>
<dbReference type="SUPFAM" id="SSF52540">
    <property type="entry name" value="P-loop containing nucleoside triphosphate hydrolases"/>
    <property type="match status" value="1"/>
</dbReference>
<keyword evidence="3" id="KW-1185">Reference proteome</keyword>
<dbReference type="SMART" id="SM00015">
    <property type="entry name" value="IQ"/>
    <property type="match status" value="2"/>
</dbReference>
<dbReference type="Gene3D" id="3.40.50.300">
    <property type="entry name" value="P-loop containing nucleotide triphosphate hydrolases"/>
    <property type="match status" value="1"/>
</dbReference>
<dbReference type="Gene3D" id="1.10.8.60">
    <property type="match status" value="1"/>
</dbReference>
<dbReference type="InterPro" id="IPR052267">
    <property type="entry name" value="N-DRC_Component"/>
</dbReference>
<feature type="compositionally biased region" description="Basic residues" evidence="1">
    <location>
        <begin position="348"/>
        <end position="368"/>
    </location>
</feature>
<feature type="domain" description="ATPase AAA-type core" evidence="2">
    <location>
        <begin position="559"/>
        <end position="678"/>
    </location>
</feature>
<dbReference type="RefSeq" id="XP_012935147.1">
    <property type="nucleotide sequence ID" value="XM_013079693.1"/>
</dbReference>
<dbReference type="PROSITE" id="PS50096">
    <property type="entry name" value="IQ"/>
    <property type="match status" value="2"/>
</dbReference>
<feature type="region of interest" description="Disordered" evidence="1">
    <location>
        <begin position="345"/>
        <end position="378"/>
    </location>
</feature>
<dbReference type="PANTHER" id="PTHR14690:SF0">
    <property type="entry name" value="IQ MOTIF CONTAINING WITH AAA DOMAIN 1"/>
    <property type="match status" value="1"/>
</dbReference>
<evidence type="ECO:0000313" key="3">
    <source>
        <dbReference type="Proteomes" id="UP000694888"/>
    </source>
</evidence>
<dbReference type="InterPro" id="IPR027417">
    <property type="entry name" value="P-loop_NTPase"/>
</dbReference>
<dbReference type="Pfam" id="PF00004">
    <property type="entry name" value="AAA"/>
    <property type="match status" value="1"/>
</dbReference>
<organism evidence="3 4">
    <name type="scientific">Aplysia californica</name>
    <name type="common">California sea hare</name>
    <dbReference type="NCBI Taxonomy" id="6500"/>
    <lineage>
        <taxon>Eukaryota</taxon>
        <taxon>Metazoa</taxon>
        <taxon>Spiralia</taxon>
        <taxon>Lophotrochozoa</taxon>
        <taxon>Mollusca</taxon>
        <taxon>Gastropoda</taxon>
        <taxon>Heterobranchia</taxon>
        <taxon>Euthyneura</taxon>
        <taxon>Tectipleura</taxon>
        <taxon>Aplysiida</taxon>
        <taxon>Aplysioidea</taxon>
        <taxon>Aplysiidae</taxon>
        <taxon>Aplysia</taxon>
    </lineage>
</organism>
<proteinExistence type="predicted"/>
<evidence type="ECO:0000313" key="4">
    <source>
        <dbReference type="RefSeq" id="XP_012935147.1"/>
    </source>
</evidence>
<sequence>MSQKHYIKKWDLTQKDLNRIVRIERPKKPVPADKEKKSAFGNISLRYIKYVRIYQRLEKCYDYMVHPQKRILIGKLLEGVTGRVVELREELIRLDICEYSFMGEVCQDLKLTLPDVEMRLSKYMALDKVVKVRKRMQMLDYILASMNLDDDQEETEDVYTVQEAVLLIQRNERCYQARRRWKKVKLRRKGKRKSVKDFTPLDQVSVNAVIKFQSMWRGHADRKQIHSMRQKMDISLGMLMPPPTMNIKVTEAKVTSDRFKEAQANDDDYKTNIIMSTEEMQEKKAAAMAEEMKTSIYQWILECRNITGEFPVYPEEADGGSAALFSHKTVKELAEDMDDLQVELEKNIKKKPPAKSKKDNKKKNQKKKPPPEGFLMRPSNFIDTTLVDCANEYGTYWWNKDESENRRQTYDKNLMLEDVRANVETVVRAQVDEVMRQELDRLRYAVDQQVAGKPKKPKEKKKKKDKKKKKKKKKMKDLTPGVPIEELFKELVLEGIIKKVPNTPLSDFLGSYNLISDTDAETIECLPDLADIRKMVFDFGILPMSSSSVHLLAPFYKSLILVGPHGSGKRMLVDALCYELGATFFDLSPDNLQDKYEGKQGQQMLMHLVMKVGKEMEPSVIFIGNCDQMFTKALPPEVAELKPARMKKDLTKAMKFIGPEDRILLVGTSKYPFKASMAPMMKLYQRLIFIFPPTHSSRYQLWERLIKAYRGVLDDKFDLSSLTKVSQGFTAGDILNAVREVLTEKRLRRQALHPLRSTEFLNRIATFDPVFISELEEFRLWLVKTPLAKKRSGLLAMEGEGQDIIGLL</sequence>
<dbReference type="Pfam" id="PF00612">
    <property type="entry name" value="IQ"/>
    <property type="match status" value="1"/>
</dbReference>
<accession>A0ABM0ZV73</accession>
<dbReference type="Gene3D" id="1.20.5.190">
    <property type="match status" value="1"/>
</dbReference>
<reference evidence="4" key="1">
    <citation type="submission" date="2025-08" db="UniProtKB">
        <authorList>
            <consortium name="RefSeq"/>
        </authorList>
    </citation>
    <scope>IDENTIFICATION</scope>
</reference>
<gene>
    <name evidence="4" type="primary">LOC101861477</name>
</gene>
<dbReference type="InterPro" id="IPR000048">
    <property type="entry name" value="IQ_motif_EF-hand-BS"/>
</dbReference>
<dbReference type="Proteomes" id="UP000694888">
    <property type="component" value="Unplaced"/>
</dbReference>
<evidence type="ECO:0000259" key="2">
    <source>
        <dbReference type="Pfam" id="PF00004"/>
    </source>
</evidence>
<dbReference type="InterPro" id="IPR003959">
    <property type="entry name" value="ATPase_AAA_core"/>
</dbReference>
<feature type="compositionally biased region" description="Basic residues" evidence="1">
    <location>
        <begin position="453"/>
        <end position="475"/>
    </location>
</feature>
<protein>
    <submittedName>
        <fullName evidence="4">Dynein regulatory complex protein 11</fullName>
    </submittedName>
</protein>